<dbReference type="PANTHER" id="PTHR32196">
    <property type="entry name" value="ABC TRANSPORTER PERMEASE PROTEIN YPHD-RELATED-RELATED"/>
    <property type="match status" value="1"/>
</dbReference>
<evidence type="ECO:0000256" key="6">
    <source>
        <dbReference type="SAM" id="Phobius"/>
    </source>
</evidence>
<feature type="transmembrane region" description="Helical" evidence="6">
    <location>
        <begin position="176"/>
        <end position="198"/>
    </location>
</feature>
<dbReference type="GO" id="GO:0022857">
    <property type="term" value="F:transmembrane transporter activity"/>
    <property type="evidence" value="ECO:0007669"/>
    <property type="project" value="InterPro"/>
</dbReference>
<comment type="subcellular location">
    <subcellularLocation>
        <location evidence="1">Cell membrane</location>
        <topology evidence="1">Multi-pass membrane protein</topology>
    </subcellularLocation>
</comment>
<dbReference type="GO" id="GO:0005886">
    <property type="term" value="C:plasma membrane"/>
    <property type="evidence" value="ECO:0007669"/>
    <property type="project" value="UniProtKB-SubCell"/>
</dbReference>
<feature type="transmembrane region" description="Helical" evidence="6">
    <location>
        <begin position="263"/>
        <end position="296"/>
    </location>
</feature>
<feature type="transmembrane region" description="Helical" evidence="6">
    <location>
        <begin position="302"/>
        <end position="324"/>
    </location>
</feature>
<feature type="transmembrane region" description="Helical" evidence="6">
    <location>
        <begin position="229"/>
        <end position="251"/>
    </location>
</feature>
<feature type="transmembrane region" description="Helical" evidence="6">
    <location>
        <begin position="64"/>
        <end position="83"/>
    </location>
</feature>
<sequence>MNTKARSMTSNDKNSPTPRAPSVLLAYRSELAIAMACVALLVGVGIFVPAALSSGNFANILQASAPLVIMSLGVLVVIITGGIDLSVGSIFSLTGMVTALAMANGFGDVTASLLGLGVGIVFGSINGALITLVGLAPFVVTLITYAVAASLAFIVTNGRSLGVDSSDYWLLNSGELLPGIPNFVVFCLVLTVVLEFVLRKITAGRWFYSVGSSPMAAYLLGIPVKRTRFAAYVISGTMASFAGLLTVSYILNAEATAGASLMLQAIAAVVIGGASLAGGTGSAVGAVLGALMITIIQNGVNLIGINSFWQGSVTGLAILVAVLIDRFSHR</sequence>
<evidence type="ECO:0000313" key="8">
    <source>
        <dbReference type="Proteomes" id="UP000544107"/>
    </source>
</evidence>
<comment type="caution">
    <text evidence="7">The sequence shown here is derived from an EMBL/GenBank/DDBJ whole genome shotgun (WGS) entry which is preliminary data.</text>
</comment>
<evidence type="ECO:0000256" key="2">
    <source>
        <dbReference type="ARBA" id="ARBA00022475"/>
    </source>
</evidence>
<dbReference type="AlphaFoldDB" id="A0A7W6HN05"/>
<keyword evidence="2" id="KW-1003">Cell membrane</keyword>
<evidence type="ECO:0000256" key="4">
    <source>
        <dbReference type="ARBA" id="ARBA00022989"/>
    </source>
</evidence>
<proteinExistence type="predicted"/>
<feature type="transmembrane region" description="Helical" evidence="6">
    <location>
        <begin position="89"/>
        <end position="122"/>
    </location>
</feature>
<dbReference type="InterPro" id="IPR001851">
    <property type="entry name" value="ABC_transp_permease"/>
</dbReference>
<evidence type="ECO:0000256" key="5">
    <source>
        <dbReference type="ARBA" id="ARBA00023136"/>
    </source>
</evidence>
<keyword evidence="5 6" id="KW-0472">Membrane</keyword>
<protein>
    <submittedName>
        <fullName evidence="7">Ribose transport system permease protein</fullName>
    </submittedName>
</protein>
<gene>
    <name evidence="7" type="ORF">GGQ71_002524</name>
</gene>
<reference evidence="7 8" key="1">
    <citation type="submission" date="2020-08" db="EMBL/GenBank/DDBJ databases">
        <title>Genomic Encyclopedia of Type Strains, Phase IV (KMG-IV): sequencing the most valuable type-strain genomes for metagenomic binning, comparative biology and taxonomic classification.</title>
        <authorList>
            <person name="Goeker M."/>
        </authorList>
    </citation>
    <scope>NUCLEOTIDE SEQUENCE [LARGE SCALE GENOMIC DNA]</scope>
    <source>
        <strain evidence="7 8">DSM 100021</strain>
    </source>
</reference>
<keyword evidence="3 6" id="KW-0812">Transmembrane</keyword>
<evidence type="ECO:0000256" key="3">
    <source>
        <dbReference type="ARBA" id="ARBA00022692"/>
    </source>
</evidence>
<accession>A0A7W6HN05</accession>
<keyword evidence="4 6" id="KW-1133">Transmembrane helix</keyword>
<dbReference type="Proteomes" id="UP000544107">
    <property type="component" value="Unassembled WGS sequence"/>
</dbReference>
<feature type="transmembrane region" description="Helical" evidence="6">
    <location>
        <begin position="31"/>
        <end position="52"/>
    </location>
</feature>
<evidence type="ECO:0000313" key="7">
    <source>
        <dbReference type="EMBL" id="MBB4008244.1"/>
    </source>
</evidence>
<organism evidence="7 8">
    <name type="scientific">Allorhizobium taibaishanense</name>
    <dbReference type="NCBI Taxonomy" id="887144"/>
    <lineage>
        <taxon>Bacteria</taxon>
        <taxon>Pseudomonadati</taxon>
        <taxon>Pseudomonadota</taxon>
        <taxon>Alphaproteobacteria</taxon>
        <taxon>Hyphomicrobiales</taxon>
        <taxon>Rhizobiaceae</taxon>
        <taxon>Rhizobium/Agrobacterium group</taxon>
        <taxon>Allorhizobium</taxon>
    </lineage>
</organism>
<dbReference type="EMBL" id="JACIED010000003">
    <property type="protein sequence ID" value="MBB4008244.1"/>
    <property type="molecule type" value="Genomic_DNA"/>
</dbReference>
<evidence type="ECO:0000256" key="1">
    <source>
        <dbReference type="ARBA" id="ARBA00004651"/>
    </source>
</evidence>
<dbReference type="CDD" id="cd06579">
    <property type="entry name" value="TM_PBP1_transp_AraH_like"/>
    <property type="match status" value="1"/>
</dbReference>
<dbReference type="PANTHER" id="PTHR32196:SF72">
    <property type="entry name" value="RIBOSE IMPORT PERMEASE PROTEIN RBSC"/>
    <property type="match status" value="1"/>
</dbReference>
<dbReference type="Pfam" id="PF02653">
    <property type="entry name" value="BPD_transp_2"/>
    <property type="match status" value="1"/>
</dbReference>
<name>A0A7W6HN05_9HYPH</name>
<feature type="transmembrane region" description="Helical" evidence="6">
    <location>
        <begin position="129"/>
        <end position="156"/>
    </location>
</feature>